<evidence type="ECO:0000313" key="2">
    <source>
        <dbReference type="Proteomes" id="UP000095280"/>
    </source>
</evidence>
<dbReference type="InterPro" id="IPR052394">
    <property type="entry name" value="LRR-containing"/>
</dbReference>
<keyword evidence="2" id="KW-1185">Reference proteome</keyword>
<name>A0A1I8GNX9_9PLAT</name>
<reference evidence="3" key="1">
    <citation type="submission" date="2016-11" db="UniProtKB">
        <authorList>
            <consortium name="WormBaseParasite"/>
        </authorList>
    </citation>
    <scope>IDENTIFICATION</scope>
</reference>
<feature type="compositionally biased region" description="Polar residues" evidence="1">
    <location>
        <begin position="516"/>
        <end position="531"/>
    </location>
</feature>
<dbReference type="SMART" id="SM00368">
    <property type="entry name" value="LRR_RI"/>
    <property type="match status" value="7"/>
</dbReference>
<dbReference type="WBParaSite" id="maker-uti_cns_0002630-snap-gene-0.8-mRNA-1">
    <property type="protein sequence ID" value="maker-uti_cns_0002630-snap-gene-0.8-mRNA-1"/>
    <property type="gene ID" value="maker-uti_cns_0002630-snap-gene-0.8"/>
</dbReference>
<dbReference type="PANTHER" id="PTHR24114:SF2">
    <property type="entry name" value="F-BOX DOMAIN-CONTAINING PROTEIN-RELATED"/>
    <property type="match status" value="1"/>
</dbReference>
<feature type="compositionally biased region" description="Basic and acidic residues" evidence="1">
    <location>
        <begin position="49"/>
        <end position="63"/>
    </location>
</feature>
<dbReference type="InterPro" id="IPR032675">
    <property type="entry name" value="LRR_dom_sf"/>
</dbReference>
<dbReference type="Pfam" id="PF13516">
    <property type="entry name" value="LRR_6"/>
    <property type="match status" value="5"/>
</dbReference>
<sequence length="531" mass="58293">LSSAQTPGIKRSAHRSARALGAPCPPPETPPWECGRERTGGQPPSSVARVREKKLPARQRADSLKNCAGNHPRRSQERTNLGRQQPPARLPPMMRDPSMLLREFTFTGYNIMEDGGCRCGGLMLLHNGHEPESSDAQDVLRQRYESSCRQLGVVPVSTVKRSFGRDRLHMRGRPLGPKGTKAVAMSLRNSESISSISIPENNILDDGLLALCDMVNTARRLRELDLSSNGLGERGLAGLCSALLNNNSLAKLDLSHNSITDKEAAFVCKLLENNIHLKQLILSKNAIECNDGGMESALGYNDTLEVLDLSWNRIREEGANSLTKGLYANNGLKDLDLSWNGFSDRSCQGLVTALRKNFVLEKLRLRHNRMSGRSALAIVQTLQQNSSLTTLDLGYNPIESKDTPALLEPFLKDAITSGHGIKDVDLSGIAVPPQFLVSLARLQTGRLLRVTYGCVAAPDGVRQGQTSFNNRRHQLVERTFEHVKALRIGLDELRACLLLAEEAATARATMGKLRQSRQQAGESTDSSQDCR</sequence>
<evidence type="ECO:0000313" key="3">
    <source>
        <dbReference type="WBParaSite" id="maker-uti_cns_0002630-snap-gene-0.8-mRNA-1"/>
    </source>
</evidence>
<organism evidence="2 3">
    <name type="scientific">Macrostomum lignano</name>
    <dbReference type="NCBI Taxonomy" id="282301"/>
    <lineage>
        <taxon>Eukaryota</taxon>
        <taxon>Metazoa</taxon>
        <taxon>Spiralia</taxon>
        <taxon>Lophotrochozoa</taxon>
        <taxon>Platyhelminthes</taxon>
        <taxon>Rhabditophora</taxon>
        <taxon>Macrostomorpha</taxon>
        <taxon>Macrostomida</taxon>
        <taxon>Macrostomidae</taxon>
        <taxon>Macrostomum</taxon>
    </lineage>
</organism>
<proteinExistence type="predicted"/>
<dbReference type="SUPFAM" id="SSF52047">
    <property type="entry name" value="RNI-like"/>
    <property type="match status" value="1"/>
</dbReference>
<accession>A0A1I8GNX9</accession>
<evidence type="ECO:0000256" key="1">
    <source>
        <dbReference type="SAM" id="MobiDB-lite"/>
    </source>
</evidence>
<dbReference type="Gene3D" id="3.80.10.10">
    <property type="entry name" value="Ribonuclease Inhibitor"/>
    <property type="match status" value="1"/>
</dbReference>
<feature type="region of interest" description="Disordered" evidence="1">
    <location>
        <begin position="1"/>
        <end position="95"/>
    </location>
</feature>
<feature type="region of interest" description="Disordered" evidence="1">
    <location>
        <begin position="510"/>
        <end position="531"/>
    </location>
</feature>
<dbReference type="Proteomes" id="UP000095280">
    <property type="component" value="Unplaced"/>
</dbReference>
<dbReference type="InterPro" id="IPR001611">
    <property type="entry name" value="Leu-rich_rpt"/>
</dbReference>
<dbReference type="PANTHER" id="PTHR24114">
    <property type="entry name" value="LEUCINE RICH REPEAT FAMILY PROTEIN"/>
    <property type="match status" value="1"/>
</dbReference>
<dbReference type="AlphaFoldDB" id="A0A1I8GNX9"/>
<protein>
    <submittedName>
        <fullName evidence="3">Leucine-rich repeat-containing protein 45</fullName>
    </submittedName>
</protein>